<feature type="region of interest" description="Disordered" evidence="1">
    <location>
        <begin position="719"/>
        <end position="759"/>
    </location>
</feature>
<feature type="compositionally biased region" description="Low complexity" evidence="1">
    <location>
        <begin position="646"/>
        <end position="670"/>
    </location>
</feature>
<organism evidence="2 3">
    <name type="scientific">Armadillidium nasatum</name>
    <dbReference type="NCBI Taxonomy" id="96803"/>
    <lineage>
        <taxon>Eukaryota</taxon>
        <taxon>Metazoa</taxon>
        <taxon>Ecdysozoa</taxon>
        <taxon>Arthropoda</taxon>
        <taxon>Crustacea</taxon>
        <taxon>Multicrustacea</taxon>
        <taxon>Malacostraca</taxon>
        <taxon>Eumalacostraca</taxon>
        <taxon>Peracarida</taxon>
        <taxon>Isopoda</taxon>
        <taxon>Oniscidea</taxon>
        <taxon>Crinocheta</taxon>
        <taxon>Armadillidiidae</taxon>
        <taxon>Armadillidium</taxon>
    </lineage>
</organism>
<feature type="non-terminal residue" evidence="2">
    <location>
        <position position="1"/>
    </location>
</feature>
<protein>
    <submittedName>
        <fullName evidence="2">Uncharacterized protein</fullName>
    </submittedName>
</protein>
<feature type="region of interest" description="Disordered" evidence="1">
    <location>
        <begin position="115"/>
        <end position="136"/>
    </location>
</feature>
<feature type="region of interest" description="Disordered" evidence="1">
    <location>
        <begin position="196"/>
        <end position="228"/>
    </location>
</feature>
<feature type="region of interest" description="Disordered" evidence="1">
    <location>
        <begin position="633"/>
        <end position="675"/>
    </location>
</feature>
<dbReference type="Proteomes" id="UP000326759">
    <property type="component" value="Unassembled WGS sequence"/>
</dbReference>
<feature type="compositionally biased region" description="Basic residues" evidence="1">
    <location>
        <begin position="196"/>
        <end position="211"/>
    </location>
</feature>
<feature type="compositionally biased region" description="Polar residues" evidence="1">
    <location>
        <begin position="115"/>
        <end position="135"/>
    </location>
</feature>
<dbReference type="AlphaFoldDB" id="A0A5N5T6M1"/>
<dbReference type="EMBL" id="SEYY01008014">
    <property type="protein sequence ID" value="KAB7502293.1"/>
    <property type="molecule type" value="Genomic_DNA"/>
</dbReference>
<evidence type="ECO:0000313" key="3">
    <source>
        <dbReference type="Proteomes" id="UP000326759"/>
    </source>
</evidence>
<keyword evidence="3" id="KW-1185">Reference proteome</keyword>
<gene>
    <name evidence="2" type="ORF">Anas_12754</name>
</gene>
<dbReference type="OrthoDB" id="6382021at2759"/>
<evidence type="ECO:0000313" key="2">
    <source>
        <dbReference type="EMBL" id="KAB7502293.1"/>
    </source>
</evidence>
<reference evidence="2 3" key="1">
    <citation type="journal article" date="2019" name="PLoS Biol.">
        <title>Sex chromosomes control vertical transmission of feminizing Wolbachia symbionts in an isopod.</title>
        <authorList>
            <person name="Becking T."/>
            <person name="Chebbi M.A."/>
            <person name="Giraud I."/>
            <person name="Moumen B."/>
            <person name="Laverre T."/>
            <person name="Caubet Y."/>
            <person name="Peccoud J."/>
            <person name="Gilbert C."/>
            <person name="Cordaux R."/>
        </authorList>
    </citation>
    <scope>NUCLEOTIDE SEQUENCE [LARGE SCALE GENOMIC DNA]</scope>
    <source>
        <strain evidence="2">ANa2</strain>
        <tissue evidence="2">Whole body excluding digestive tract and cuticle</tissue>
    </source>
</reference>
<name>A0A5N5T6M1_9CRUS</name>
<comment type="caution">
    <text evidence="2">The sequence shown here is derived from an EMBL/GenBank/DDBJ whole genome shotgun (WGS) entry which is preliminary data.</text>
</comment>
<accession>A0A5N5T6M1</accession>
<evidence type="ECO:0000256" key="1">
    <source>
        <dbReference type="SAM" id="MobiDB-lite"/>
    </source>
</evidence>
<sequence length="850" mass="96390">LFQEYWSEIDTLRQDLLVCQLGSKNFPHKSNITPKISSVMDNELTPTISDRKNILPFPQLLKSNPPKVQVKSRRLSSITERSVDNLEVITAASVRPQSTTPISIIRKTFVNTTSKPNGTELQDTTNVSNTSSDENFSGEDKMVCLSEKYVNKLEKRSSDLSARVAACRKCLDPSHLKETKCGGGISWREFKRKERLARRKVQKEKRKRKKKEKETSKELENENEMESTTEFVLKEETTTTGKPLSDVSQIFGYQLNRVPSKSAQHQMRQNHRVSTDFRRSFNQKILRMDEALMQFTETQSAFCKELRDNLGGNLKKRGQELEALSEQIAALVRTTTAQVAMIEKLTSDQVQTGQSSIEKNLANLQVLREDQVRSFKNFHKTVFLPAMVTLTSLLGEQASAVTNMAVDIITKELQTRMNNVVKELVLVRLQSQTFISINENTFHEISASLNKTEDVVSTLSEDLHRRVEIIRDEEGDFSNDFKQETDLISSRTENGVSEVLMRNHAAISQIGETELDTRAFSNNGEAAWNEMYDNQETELRQEADMLANKLRSQTHHTQNILSGLRGTASTHEQVLEQQRTDFQGFIRKRQDALDSQCSSISDWALLMSSELRNRDEDLHRFLNEELRLSPAIPSSGVTERNEYHVSSLPNESLSHGSSSSSSTTPDILSTAKDDKLTNVTSHITEASSERENIQSSVTSEGNRSIPLLNAILFPYNSSHSESSSSVNLRETSRPLSSIEELGGPVRGDLSGVSREDSPESLSNDIKILGNFDEFDNKIQQNDQAFGCNIKPKFFYLNKTKTSKINPEDDREIIKLENLILKAKETVLKFRKQIQNDEKRRTFENKTNLNE</sequence>
<feature type="compositionally biased region" description="Polar residues" evidence="1">
    <location>
        <begin position="726"/>
        <end position="735"/>
    </location>
</feature>
<proteinExistence type="predicted"/>